<dbReference type="Gene3D" id="1.10.530.10">
    <property type="match status" value="1"/>
</dbReference>
<dbReference type="SUPFAM" id="SSF53955">
    <property type="entry name" value="Lysozyme-like"/>
    <property type="match status" value="1"/>
</dbReference>
<organism evidence="6 7">
    <name type="scientific">Nocardia albiluteola</name>
    <dbReference type="NCBI Taxonomy" id="2842303"/>
    <lineage>
        <taxon>Bacteria</taxon>
        <taxon>Bacillati</taxon>
        <taxon>Actinomycetota</taxon>
        <taxon>Actinomycetes</taxon>
        <taxon>Mycobacteriales</taxon>
        <taxon>Nocardiaceae</taxon>
        <taxon>Nocardia</taxon>
    </lineage>
</organism>
<proteinExistence type="inferred from homology"/>
<dbReference type="Pfam" id="PF06737">
    <property type="entry name" value="Transglycosylas"/>
    <property type="match status" value="1"/>
</dbReference>
<comment type="similarity">
    <text evidence="1">Belongs to the transglycosylase family. Rpf subfamily.</text>
</comment>
<comment type="caution">
    <text evidence="6">The sequence shown here is derived from an EMBL/GenBank/DDBJ whole genome shotgun (WGS) entry which is preliminary data.</text>
</comment>
<evidence type="ECO:0000259" key="5">
    <source>
        <dbReference type="Pfam" id="PF06737"/>
    </source>
</evidence>
<evidence type="ECO:0000256" key="2">
    <source>
        <dbReference type="ARBA" id="ARBA00022801"/>
    </source>
</evidence>
<feature type="domain" description="Resuscitation-promoting factor core lysozyme-like" evidence="5">
    <location>
        <begin position="38"/>
        <end position="114"/>
    </location>
</feature>
<name>A0ABS6AW58_9NOCA</name>
<feature type="signal peptide" evidence="4">
    <location>
        <begin position="1"/>
        <end position="33"/>
    </location>
</feature>
<evidence type="ECO:0000313" key="6">
    <source>
        <dbReference type="EMBL" id="MBU3061258.1"/>
    </source>
</evidence>
<evidence type="ECO:0000256" key="4">
    <source>
        <dbReference type="SAM" id="SignalP"/>
    </source>
</evidence>
<evidence type="ECO:0000256" key="3">
    <source>
        <dbReference type="SAM" id="MobiDB-lite"/>
    </source>
</evidence>
<evidence type="ECO:0000256" key="1">
    <source>
        <dbReference type="ARBA" id="ARBA00010830"/>
    </source>
</evidence>
<dbReference type="Proteomes" id="UP000733379">
    <property type="component" value="Unassembled WGS sequence"/>
</dbReference>
<reference evidence="6 7" key="1">
    <citation type="submission" date="2021-06" db="EMBL/GenBank/DDBJ databases">
        <title>Actinomycetes sequencing.</title>
        <authorList>
            <person name="Shan Q."/>
        </authorList>
    </citation>
    <scope>NUCLEOTIDE SEQUENCE [LARGE SCALE GENOMIC DNA]</scope>
    <source>
        <strain evidence="6 7">NEAU-G5</strain>
    </source>
</reference>
<dbReference type="EMBL" id="JAHKNI010000002">
    <property type="protein sequence ID" value="MBU3061258.1"/>
    <property type="molecule type" value="Genomic_DNA"/>
</dbReference>
<gene>
    <name evidence="6" type="ORF">KO481_06955</name>
</gene>
<keyword evidence="7" id="KW-1185">Reference proteome</keyword>
<feature type="chain" id="PRO_5047330484" evidence="4">
    <location>
        <begin position="34"/>
        <end position="231"/>
    </location>
</feature>
<feature type="region of interest" description="Disordered" evidence="3">
    <location>
        <begin position="120"/>
        <end position="162"/>
    </location>
</feature>
<sequence length="231" mass="24037">MSGRHRKPTSTGRTVAKVAVTSAIMGGAGVALAGHAAAAPDSDWDRLAQCESGGNWGTNTGNGFHGGLQFSQGTWRSYGGGAYAAAPEHASREQQISVAEKVLAAQGWGAWPSCSSHLGLHSGSTPRVEPATYTPSTTNDTAPAQTASQHWTQPQSEAAPQVQAPVQHPAPANPNQQVFQTVDKGITLAQQHGIQMPQPALDAYNAAKASGVKLDPNVINFFEANKNVLPN</sequence>
<evidence type="ECO:0000313" key="7">
    <source>
        <dbReference type="Proteomes" id="UP000733379"/>
    </source>
</evidence>
<dbReference type="InterPro" id="IPR023346">
    <property type="entry name" value="Lysozyme-like_dom_sf"/>
</dbReference>
<keyword evidence="4" id="KW-0732">Signal</keyword>
<dbReference type="InterPro" id="IPR010618">
    <property type="entry name" value="RPF"/>
</dbReference>
<keyword evidence="2" id="KW-0378">Hydrolase</keyword>
<protein>
    <submittedName>
        <fullName evidence="6">Transglycosylase family protein</fullName>
    </submittedName>
</protein>
<feature type="compositionally biased region" description="Polar residues" evidence="3">
    <location>
        <begin position="133"/>
        <end position="156"/>
    </location>
</feature>
<dbReference type="RefSeq" id="WP_215916167.1">
    <property type="nucleotide sequence ID" value="NZ_JAHKNI010000002.1"/>
</dbReference>
<dbReference type="CDD" id="cd13925">
    <property type="entry name" value="RPF"/>
    <property type="match status" value="1"/>
</dbReference>
<accession>A0ABS6AW58</accession>